<evidence type="ECO:0000256" key="2">
    <source>
        <dbReference type="ARBA" id="ARBA00022515"/>
    </source>
</evidence>
<keyword evidence="8 12" id="KW-0862">Zinc</keyword>
<evidence type="ECO:0000256" key="8">
    <source>
        <dbReference type="ARBA" id="ARBA00022833"/>
    </source>
</evidence>
<dbReference type="Gene3D" id="3.40.1360.10">
    <property type="match status" value="1"/>
</dbReference>
<sequence length="580" mass="63969">MANFSPTFVNAVLEHSDLVRLIDSRVPLKKKGKDFWACCPFHQEKSPSFSVSADKQIYYCFGCHAHGNAIGFLMAHDRLSFPEAVTTLAEEAGIALPEDSPTGEQEDLRPLRAILEKAVALYQSMVAEHLPAQEYLRERGLDADTIARFELGYAPTAARFLSQKLGNDASSRRQLLGAGLVSSRDDGSVYDRFRGRVIFPIRDGRGQMVGLGGRSLDGHEPKYLNSPESALYHKGRVLYGLHQAKEGVRRAGRVLLVEGYLDVITLHQVGVDYAVAASGTALGDSQLEMLFRAAAEVLLCFDGDNAGRNAAWRAVQMAPEHLREGRLLRVLFMPDGEDPDSLVRQHGAAAFESLLPGARPAIDFFLEDLQHRHNLAAEDEKALFLHAARDFLKRVSDPILREVYEQRVQDLCGLAPVTRRAASRVVRKASPNATQGPSLYKTALRLLLHHPEDPAWQTLDRDLLPFLFDSEPTVKNLAGALDILANMTHLSSHELFAKLSASEHAEVCYALVMTHTGGVEDGASMQLEISGCVARINQRLAAARSHFISRAADQGGLSALSEQERAEMVRLSRRGRRKDV</sequence>
<dbReference type="GO" id="GO:0003899">
    <property type="term" value="F:DNA-directed RNA polymerase activity"/>
    <property type="evidence" value="ECO:0007669"/>
    <property type="project" value="UniProtKB-UniRule"/>
</dbReference>
<keyword evidence="18" id="KW-1185">Reference proteome</keyword>
<dbReference type="NCBIfam" id="TIGR01391">
    <property type="entry name" value="dnaG"/>
    <property type="match status" value="1"/>
</dbReference>
<dbReference type="GO" id="GO:0000428">
    <property type="term" value="C:DNA-directed RNA polymerase complex"/>
    <property type="evidence" value="ECO:0007669"/>
    <property type="project" value="UniProtKB-KW"/>
</dbReference>
<comment type="cofactor">
    <cofactor evidence="12 13 14">
        <name>Zn(2+)</name>
        <dbReference type="ChEBI" id="CHEBI:29105"/>
    </cofactor>
    <text evidence="12 13 14">Binds 1 zinc ion per monomer.</text>
</comment>
<evidence type="ECO:0000259" key="15">
    <source>
        <dbReference type="PROSITE" id="PS50880"/>
    </source>
</evidence>
<organism evidence="16">
    <name type="scientific">Acidithiobacillus ferrivorans</name>
    <dbReference type="NCBI Taxonomy" id="160808"/>
    <lineage>
        <taxon>Bacteria</taxon>
        <taxon>Pseudomonadati</taxon>
        <taxon>Pseudomonadota</taxon>
        <taxon>Acidithiobacillia</taxon>
        <taxon>Acidithiobacillales</taxon>
        <taxon>Acidithiobacillaceae</taxon>
        <taxon>Acidithiobacillus</taxon>
    </lineage>
</organism>
<dbReference type="GO" id="GO:0005737">
    <property type="term" value="C:cytoplasm"/>
    <property type="evidence" value="ECO:0007669"/>
    <property type="project" value="TreeGrafter"/>
</dbReference>
<evidence type="ECO:0000256" key="4">
    <source>
        <dbReference type="ARBA" id="ARBA00022695"/>
    </source>
</evidence>
<dbReference type="PANTHER" id="PTHR30313">
    <property type="entry name" value="DNA PRIMASE"/>
    <property type="match status" value="1"/>
</dbReference>
<dbReference type="PIRSF" id="PIRSF002811">
    <property type="entry name" value="DnaG"/>
    <property type="match status" value="1"/>
</dbReference>
<keyword evidence="5 12" id="KW-0235">DNA replication</keyword>
<evidence type="ECO:0000256" key="12">
    <source>
        <dbReference type="HAMAP-Rule" id="MF_00974"/>
    </source>
</evidence>
<dbReference type="Gene3D" id="1.10.860.10">
    <property type="entry name" value="DNAb Helicase, Chain A"/>
    <property type="match status" value="1"/>
</dbReference>
<reference evidence="16" key="1">
    <citation type="submission" date="2014-03" db="EMBL/GenBank/DDBJ databases">
        <authorList>
            <person name="Genoscope - CEA"/>
        </authorList>
    </citation>
    <scope>NUCLEOTIDE SEQUENCE [LARGE SCALE GENOMIC DNA]</scope>
    <source>
        <strain evidence="16">CF27</strain>
    </source>
</reference>
<evidence type="ECO:0000256" key="3">
    <source>
        <dbReference type="ARBA" id="ARBA00022679"/>
    </source>
</evidence>
<keyword evidence="2 12" id="KW-0639">Primosome</keyword>
<evidence type="ECO:0000256" key="10">
    <source>
        <dbReference type="ARBA" id="ARBA00023125"/>
    </source>
</evidence>
<name>A0A060UU86_9PROT</name>
<dbReference type="InterPro" id="IPR013264">
    <property type="entry name" value="DNAG_N"/>
</dbReference>
<dbReference type="InterPro" id="IPR036977">
    <property type="entry name" value="DNA_primase_Znf_CHC2"/>
</dbReference>
<dbReference type="InterPro" id="IPR016136">
    <property type="entry name" value="DNA_helicase_N/primase_C"/>
</dbReference>
<dbReference type="GO" id="GO:0006269">
    <property type="term" value="P:DNA replication, synthesis of primer"/>
    <property type="evidence" value="ECO:0007669"/>
    <property type="project" value="UniProtKB-UniRule"/>
</dbReference>
<keyword evidence="1 12" id="KW-0240">DNA-directed RNA polymerase</keyword>
<dbReference type="InterPro" id="IPR006295">
    <property type="entry name" value="DNA_primase_DnaG"/>
</dbReference>
<reference evidence="17 18" key="3">
    <citation type="submission" date="2017-03" db="EMBL/GenBank/DDBJ databases">
        <authorList>
            <person name="Regsiter A."/>
            <person name="William W."/>
        </authorList>
    </citation>
    <scope>NUCLEOTIDE SEQUENCE [LARGE SCALE GENOMIC DNA]</scope>
    <source>
        <strain evidence="17">PRJEB5721</strain>
    </source>
</reference>
<protein>
    <recommendedName>
        <fullName evidence="12 13">DNA primase</fullName>
        <ecNumber evidence="12">2.7.7.101</ecNumber>
    </recommendedName>
</protein>
<dbReference type="FunFam" id="3.40.1360.10:FF:000002">
    <property type="entry name" value="DNA primase"/>
    <property type="match status" value="1"/>
</dbReference>
<comment type="domain">
    <text evidence="12">Contains an N-terminal zinc-binding domain, a central core domain that contains the primase activity, and a C-terminal DnaB-binding domain.</text>
</comment>
<comment type="subunit">
    <text evidence="12">Monomer. Interacts with DnaB.</text>
</comment>
<dbReference type="InterPro" id="IPR034151">
    <property type="entry name" value="TOPRIM_DnaG_bac"/>
</dbReference>
<dbReference type="InterPro" id="IPR002694">
    <property type="entry name" value="Znf_CHC2"/>
</dbReference>
<keyword evidence="11 12" id="KW-0804">Transcription</keyword>
<evidence type="ECO:0000313" key="17">
    <source>
        <dbReference type="EMBL" id="SMH65444.1"/>
    </source>
</evidence>
<reference evidence="16" key="2">
    <citation type="submission" date="2014-07" db="EMBL/GenBank/DDBJ databases">
        <title>Initial genome analysis of the psychrotolerant acidophile Acidithiobacillus ferrivorans CF27: insights into iron and sulfur oxidation pathways and into biofilm formation.</title>
        <authorList>
            <person name="Talla E."/>
            <person name="Hedrich S."/>
            <person name="Mangenot S."/>
            <person name="Ji B."/>
            <person name="Johnson D.B."/>
            <person name="Barbe V."/>
            <person name="Bonnefoy V."/>
        </authorList>
    </citation>
    <scope>NUCLEOTIDE SEQUENCE [LARGE SCALE GENOMIC DNA]</scope>
    <source>
        <strain evidence="16">CF27</strain>
    </source>
</reference>
<dbReference type="InterPro" id="IPR006171">
    <property type="entry name" value="TOPRIM_dom"/>
</dbReference>
<dbReference type="SMART" id="SM00493">
    <property type="entry name" value="TOPRIM"/>
    <property type="match status" value="1"/>
</dbReference>
<dbReference type="EC" id="2.7.7.101" evidence="12"/>
<dbReference type="Pfam" id="PF10410">
    <property type="entry name" value="DnaB_bind"/>
    <property type="match status" value="1"/>
</dbReference>
<dbReference type="SUPFAM" id="SSF56731">
    <property type="entry name" value="DNA primase core"/>
    <property type="match status" value="1"/>
</dbReference>
<keyword evidence="7 12" id="KW-0863">Zinc-finger</keyword>
<dbReference type="GO" id="GO:0008270">
    <property type="term" value="F:zinc ion binding"/>
    <property type="evidence" value="ECO:0007669"/>
    <property type="project" value="UniProtKB-UniRule"/>
</dbReference>
<dbReference type="Proteomes" id="UP000193925">
    <property type="component" value="Chromosome AFERRI"/>
</dbReference>
<proteinExistence type="inferred from homology"/>
<keyword evidence="3 12" id="KW-0808">Transferase</keyword>
<dbReference type="EMBL" id="LT841305">
    <property type="protein sequence ID" value="SMH65444.1"/>
    <property type="molecule type" value="Genomic_DNA"/>
</dbReference>
<keyword evidence="9" id="KW-0460">Magnesium</keyword>
<dbReference type="HAMAP" id="MF_00974">
    <property type="entry name" value="DNA_primase_DnaG"/>
    <property type="match status" value="1"/>
</dbReference>
<dbReference type="Gene3D" id="3.90.980.10">
    <property type="entry name" value="DNA primase, catalytic core, N-terminal domain"/>
    <property type="match status" value="1"/>
</dbReference>
<keyword evidence="4 12" id="KW-0548">Nucleotidyltransferase</keyword>
<dbReference type="RefSeq" id="WP_035195140.1">
    <property type="nucleotide sequence ID" value="NZ_CCCS020000057.1"/>
</dbReference>
<dbReference type="InterPro" id="IPR019475">
    <property type="entry name" value="DNA_primase_DnaB-bd"/>
</dbReference>
<dbReference type="PROSITE" id="PS50880">
    <property type="entry name" value="TOPRIM"/>
    <property type="match status" value="1"/>
</dbReference>
<dbReference type="GO" id="GO:1990077">
    <property type="term" value="C:primosome complex"/>
    <property type="evidence" value="ECO:0007669"/>
    <property type="project" value="UniProtKB-KW"/>
</dbReference>
<evidence type="ECO:0000256" key="14">
    <source>
        <dbReference type="PIRSR" id="PIRSR002811-1"/>
    </source>
</evidence>
<evidence type="ECO:0000256" key="13">
    <source>
        <dbReference type="PIRNR" id="PIRNR002811"/>
    </source>
</evidence>
<dbReference type="FunFam" id="3.90.580.10:FF:000001">
    <property type="entry name" value="DNA primase"/>
    <property type="match status" value="1"/>
</dbReference>
<comment type="function">
    <text evidence="12 13">RNA polymerase that catalyzes the synthesis of short RNA molecules used as primers for DNA polymerase during DNA replication.</text>
</comment>
<feature type="zinc finger region" description="CHC2-type" evidence="12 14">
    <location>
        <begin position="39"/>
        <end position="63"/>
    </location>
</feature>
<comment type="catalytic activity">
    <reaction evidence="12">
        <text>ssDNA + n NTP = ssDNA/pppN(pN)n-1 hybrid + (n-1) diphosphate.</text>
        <dbReference type="EC" id="2.7.7.101"/>
    </reaction>
</comment>
<comment type="similarity">
    <text evidence="12 13">Belongs to the DnaG primase family.</text>
</comment>
<feature type="domain" description="Toprim" evidence="15">
    <location>
        <begin position="252"/>
        <end position="334"/>
    </location>
</feature>
<dbReference type="InterPro" id="IPR037068">
    <property type="entry name" value="DNA_primase_core_N_sf"/>
</dbReference>
<evidence type="ECO:0000256" key="9">
    <source>
        <dbReference type="ARBA" id="ARBA00022842"/>
    </source>
</evidence>
<evidence type="ECO:0000256" key="1">
    <source>
        <dbReference type="ARBA" id="ARBA00022478"/>
    </source>
</evidence>
<dbReference type="EMBL" id="CCCS020000057">
    <property type="protein sequence ID" value="CDQ11891.1"/>
    <property type="molecule type" value="Genomic_DNA"/>
</dbReference>
<keyword evidence="10 12" id="KW-0238">DNA-binding</keyword>
<dbReference type="Pfam" id="PF08275">
    <property type="entry name" value="DNAG_N"/>
    <property type="match status" value="1"/>
</dbReference>
<dbReference type="PANTHER" id="PTHR30313:SF2">
    <property type="entry name" value="DNA PRIMASE"/>
    <property type="match status" value="1"/>
</dbReference>
<dbReference type="SMART" id="SM00400">
    <property type="entry name" value="ZnF_CHCC"/>
    <property type="match status" value="1"/>
</dbReference>
<evidence type="ECO:0000313" key="18">
    <source>
        <dbReference type="Proteomes" id="UP000193925"/>
    </source>
</evidence>
<dbReference type="InterPro" id="IPR050219">
    <property type="entry name" value="DnaG_primase"/>
</dbReference>
<evidence type="ECO:0000256" key="5">
    <source>
        <dbReference type="ARBA" id="ARBA00022705"/>
    </source>
</evidence>
<keyword evidence="6 12" id="KW-0479">Metal-binding</keyword>
<accession>A0A060UU86</accession>
<dbReference type="CDD" id="cd03364">
    <property type="entry name" value="TOPRIM_DnaG_primases"/>
    <property type="match status" value="1"/>
</dbReference>
<evidence type="ECO:0000256" key="11">
    <source>
        <dbReference type="ARBA" id="ARBA00023163"/>
    </source>
</evidence>
<dbReference type="Pfam" id="PF13155">
    <property type="entry name" value="Toprim_2"/>
    <property type="match status" value="1"/>
</dbReference>
<dbReference type="Gene3D" id="1.20.50.20">
    <property type="entry name" value="DnaG, RNA polymerase domain, helical bundle"/>
    <property type="match status" value="1"/>
</dbReference>
<dbReference type="Gene3D" id="3.90.580.10">
    <property type="entry name" value="Zinc finger, CHC2-type domain"/>
    <property type="match status" value="1"/>
</dbReference>
<evidence type="ECO:0000256" key="7">
    <source>
        <dbReference type="ARBA" id="ARBA00022771"/>
    </source>
</evidence>
<dbReference type="GO" id="GO:0003677">
    <property type="term" value="F:DNA binding"/>
    <property type="evidence" value="ECO:0007669"/>
    <property type="project" value="UniProtKB-KW"/>
</dbReference>
<evidence type="ECO:0000313" key="16">
    <source>
        <dbReference type="EMBL" id="CDQ11891.1"/>
    </source>
</evidence>
<dbReference type="InterPro" id="IPR030846">
    <property type="entry name" value="DnaG_bac"/>
</dbReference>
<dbReference type="Pfam" id="PF01807">
    <property type="entry name" value="Zn_ribbon_DnaG"/>
    <property type="match status" value="1"/>
</dbReference>
<gene>
    <name evidence="12 16" type="primary">dnaG</name>
    <name evidence="17" type="ORF">AFERRI_20226</name>
    <name evidence="16" type="ORF">AFERRI_600117</name>
</gene>
<evidence type="ECO:0000256" key="6">
    <source>
        <dbReference type="ARBA" id="ARBA00022723"/>
    </source>
</evidence>
<dbReference type="SUPFAM" id="SSF57783">
    <property type="entry name" value="Zinc beta-ribbon"/>
    <property type="match status" value="1"/>
</dbReference>
<dbReference type="AlphaFoldDB" id="A0A060UU86"/>